<keyword evidence="4" id="KW-0223">Dioxygenase</keyword>
<accession>A0A811S9I9</accession>
<comment type="similarity">
    <text evidence="1">Belongs to the carotenoid oxygenase family.</text>
</comment>
<dbReference type="GO" id="GO:0016121">
    <property type="term" value="P:carotene catabolic process"/>
    <property type="evidence" value="ECO:0007669"/>
    <property type="project" value="TreeGrafter"/>
</dbReference>
<evidence type="ECO:0000256" key="1">
    <source>
        <dbReference type="ARBA" id="ARBA00006787"/>
    </source>
</evidence>
<keyword evidence="4" id="KW-0560">Oxidoreductase</keyword>
<dbReference type="EMBL" id="CAJGYO010000018">
    <property type="protein sequence ID" value="CAD6337584.1"/>
    <property type="molecule type" value="Genomic_DNA"/>
</dbReference>
<comment type="cofactor">
    <cofactor evidence="6">
        <name>Fe(2+)</name>
        <dbReference type="ChEBI" id="CHEBI:29033"/>
    </cofactor>
    <text evidence="6">Binds 1 Fe(2+) ion per subunit.</text>
</comment>
<comment type="caution">
    <text evidence="7">The sequence shown here is derived from an EMBL/GenBank/DDBJ whole genome shotgun (WGS) entry which is preliminary data.</text>
</comment>
<name>A0A811S9I9_9POAL</name>
<feature type="binding site" evidence="6">
    <location>
        <position position="327"/>
    </location>
    <ligand>
        <name>Fe cation</name>
        <dbReference type="ChEBI" id="CHEBI:24875"/>
        <note>catalytic</note>
    </ligand>
</feature>
<gene>
    <name evidence="7" type="ORF">NCGR_LOCUS61682</name>
</gene>
<proteinExistence type="inferred from homology"/>
<organism evidence="7 8">
    <name type="scientific">Miscanthus lutarioriparius</name>
    <dbReference type="NCBI Taxonomy" id="422564"/>
    <lineage>
        <taxon>Eukaryota</taxon>
        <taxon>Viridiplantae</taxon>
        <taxon>Streptophyta</taxon>
        <taxon>Embryophyta</taxon>
        <taxon>Tracheophyta</taxon>
        <taxon>Spermatophyta</taxon>
        <taxon>Magnoliopsida</taxon>
        <taxon>Liliopsida</taxon>
        <taxon>Poales</taxon>
        <taxon>Poaceae</taxon>
        <taxon>PACMAD clade</taxon>
        <taxon>Panicoideae</taxon>
        <taxon>Andropogonodae</taxon>
        <taxon>Andropogoneae</taxon>
        <taxon>Saccharinae</taxon>
        <taxon>Miscanthus</taxon>
    </lineage>
</organism>
<protein>
    <submittedName>
        <fullName evidence="7">Uncharacterized protein</fullName>
    </submittedName>
</protein>
<dbReference type="Pfam" id="PF03055">
    <property type="entry name" value="RPE65"/>
    <property type="match status" value="2"/>
</dbReference>
<keyword evidence="5 6" id="KW-0408">Iron</keyword>
<reference evidence="7" key="1">
    <citation type="submission" date="2020-10" db="EMBL/GenBank/DDBJ databases">
        <authorList>
            <person name="Han B."/>
            <person name="Lu T."/>
            <person name="Zhao Q."/>
            <person name="Huang X."/>
            <person name="Zhao Y."/>
        </authorList>
    </citation>
    <scope>NUCLEOTIDE SEQUENCE</scope>
</reference>
<dbReference type="InterPro" id="IPR004294">
    <property type="entry name" value="Carotenoid_Oase"/>
</dbReference>
<evidence type="ECO:0000313" key="7">
    <source>
        <dbReference type="EMBL" id="CAD6337584.1"/>
    </source>
</evidence>
<dbReference type="PANTHER" id="PTHR10543:SF142">
    <property type="entry name" value="OS06G0162550 PROTEIN"/>
    <property type="match status" value="1"/>
</dbReference>
<evidence type="ECO:0000256" key="5">
    <source>
        <dbReference type="ARBA" id="ARBA00023004"/>
    </source>
</evidence>
<dbReference type="GO" id="GO:0009570">
    <property type="term" value="C:chloroplast stroma"/>
    <property type="evidence" value="ECO:0007669"/>
    <property type="project" value="TreeGrafter"/>
</dbReference>
<keyword evidence="3" id="KW-0809">Transit peptide</keyword>
<dbReference type="OrthoDB" id="763867at2759"/>
<evidence type="ECO:0000256" key="2">
    <source>
        <dbReference type="ARBA" id="ARBA00022723"/>
    </source>
</evidence>
<dbReference type="GO" id="GO:0046872">
    <property type="term" value="F:metal ion binding"/>
    <property type="evidence" value="ECO:0007669"/>
    <property type="project" value="UniProtKB-KW"/>
</dbReference>
<evidence type="ECO:0000256" key="6">
    <source>
        <dbReference type="PIRSR" id="PIRSR604294-1"/>
    </source>
</evidence>
<evidence type="ECO:0000256" key="3">
    <source>
        <dbReference type="ARBA" id="ARBA00022946"/>
    </source>
</evidence>
<evidence type="ECO:0000256" key="4">
    <source>
        <dbReference type="ARBA" id="ARBA00022964"/>
    </source>
</evidence>
<keyword evidence="2 6" id="KW-0479">Metal-binding</keyword>
<sequence>MGTSVAIVIDPCGYYAATADADADAAMFRAGLKPTTSRCRCTHSHGAPDHAPPFTPPNAIKVPPSPGLKKQALIQEMSQALKSVSSNVLERFIDRAYTFSEDPSLNEYFLNPLIVSKVLLIMENANVYGQTFPAHDVTELILPQLDKNAVLLNDLDGEVPGDFPEGVYIRNGDLQFLTHVKYSPNPLNPTQTIADSIFGSTSYMYYEGHGMLHAVYLNKSSLGEWKISYRNKYVNSDTFQLETKKNDVAFVPSADGQPYATLAVFLLNILRFGKAVKDSANTSIFEHAGRAFAVSEHHLPYEININNLDTLGPYSINGAWNQPFTSHPKKIHGSGELVIMGTNSEKPHYVLGVISYKLGNVQYYNGLSSQIRHIQDIRIKAVSEHLIFIENDMNGKSRIRVMPRFGDAESIIWFDVENHCSYHLFNCFEDGNEVVIRGCRLLGSIIPSGCHRVDKSKWYGRAFLQPDKDSEDFDPSLDGTLFSRPYEWRLNLENGSVHEGYITSEKVAMDFPVINDKFIGIQNKYGYAQVADSLATSKTGLFKFKMIAKLHFDMPNKVYIIDAKRFSEEPVAKITLPQRVPYGFHGNFFYTTTLDNAEEYSNMPNGDI</sequence>
<dbReference type="AlphaFoldDB" id="A0A811S9I9"/>
<feature type="binding site" evidence="6">
    <location>
        <position position="423"/>
    </location>
    <ligand>
        <name>Fe cation</name>
        <dbReference type="ChEBI" id="CHEBI:24875"/>
        <note>catalytic</note>
    </ligand>
</feature>
<dbReference type="Proteomes" id="UP000604825">
    <property type="component" value="Unassembled WGS sequence"/>
</dbReference>
<keyword evidence="8" id="KW-1185">Reference proteome</keyword>
<evidence type="ECO:0000313" key="8">
    <source>
        <dbReference type="Proteomes" id="UP000604825"/>
    </source>
</evidence>
<dbReference type="PANTHER" id="PTHR10543">
    <property type="entry name" value="BETA-CAROTENE DIOXYGENASE"/>
    <property type="match status" value="1"/>
</dbReference>
<dbReference type="GO" id="GO:0010436">
    <property type="term" value="F:carotenoid dioxygenase activity"/>
    <property type="evidence" value="ECO:0007669"/>
    <property type="project" value="TreeGrafter"/>
</dbReference>